<dbReference type="PANTHER" id="PTHR18841">
    <property type="entry name" value="VITELLINE MEMBRANE OUTER LAYER PROTEIN I-RELATED"/>
    <property type="match status" value="1"/>
</dbReference>
<reference evidence="2" key="1">
    <citation type="submission" date="2025-08" db="UniProtKB">
        <authorList>
            <consortium name="Ensembl"/>
        </authorList>
    </citation>
    <scope>IDENTIFICATION</scope>
</reference>
<dbReference type="Ensembl" id="ENSCABT00000014739.1">
    <property type="protein sequence ID" value="ENSCABP00000013434.1"/>
    <property type="gene ID" value="ENSCABG00000010079.1"/>
</dbReference>
<evidence type="ECO:0000313" key="3">
    <source>
        <dbReference type="Proteomes" id="UP000694404"/>
    </source>
</evidence>
<feature type="signal peptide" evidence="1">
    <location>
        <begin position="1"/>
        <end position="26"/>
    </location>
</feature>
<organism evidence="2 3">
    <name type="scientific">Chelonoidis abingdonii</name>
    <name type="common">Abingdon island giant tortoise</name>
    <name type="synonym">Testudo abingdonii</name>
    <dbReference type="NCBI Taxonomy" id="106734"/>
    <lineage>
        <taxon>Eukaryota</taxon>
        <taxon>Metazoa</taxon>
        <taxon>Chordata</taxon>
        <taxon>Craniata</taxon>
        <taxon>Vertebrata</taxon>
        <taxon>Euteleostomi</taxon>
        <taxon>Archelosauria</taxon>
        <taxon>Testudinata</taxon>
        <taxon>Testudines</taxon>
        <taxon>Cryptodira</taxon>
        <taxon>Durocryptodira</taxon>
        <taxon>Testudinoidea</taxon>
        <taxon>Testudinidae</taxon>
        <taxon>Chelonoidis</taxon>
    </lineage>
</organism>
<dbReference type="CDD" id="cd00220">
    <property type="entry name" value="VMO-I"/>
    <property type="match status" value="1"/>
</dbReference>
<dbReference type="AlphaFoldDB" id="A0A8C0IR75"/>
<dbReference type="PANTHER" id="PTHR18841:SF2">
    <property type="entry name" value="VITELLINE MEMBRANE OUTER LAYER PROTEIN 1 HOMOLOG"/>
    <property type="match status" value="1"/>
</dbReference>
<dbReference type="SUPFAM" id="SSF51092">
    <property type="entry name" value="Vitelline membrane outer protein-I (VMO-I)"/>
    <property type="match status" value="1"/>
</dbReference>
<keyword evidence="3" id="KW-1185">Reference proteome</keyword>
<evidence type="ECO:0008006" key="4">
    <source>
        <dbReference type="Google" id="ProtNLM"/>
    </source>
</evidence>
<dbReference type="Proteomes" id="UP000694404">
    <property type="component" value="Unplaced"/>
</dbReference>
<name>A0A8C0IR75_CHEAB</name>
<feature type="chain" id="PRO_5047354108" description="Vitelline membrane outer layer protein 1 homolog" evidence="1">
    <location>
        <begin position="27"/>
        <end position="200"/>
    </location>
</feature>
<dbReference type="GeneTree" id="ENSGT00390000009313"/>
<keyword evidence="1" id="KW-0732">Signal</keyword>
<evidence type="ECO:0000256" key="1">
    <source>
        <dbReference type="SAM" id="SignalP"/>
    </source>
</evidence>
<dbReference type="InterPro" id="IPR036706">
    <property type="entry name" value="VOMI_sf"/>
</dbReference>
<dbReference type="Gene3D" id="2.100.10.20">
    <property type="entry name" value="Vitelline membrane outer layer protein I (VOMI)"/>
    <property type="match status" value="1"/>
</dbReference>
<dbReference type="InterPro" id="IPR005515">
    <property type="entry name" value="VOMI"/>
</dbReference>
<protein>
    <recommendedName>
        <fullName evidence="4">Vitelline membrane outer layer protein 1 homolog</fullName>
    </recommendedName>
</protein>
<dbReference type="Pfam" id="PF03762">
    <property type="entry name" value="VOMI"/>
    <property type="match status" value="1"/>
</dbReference>
<accession>A0A8C0IR75</accession>
<proteinExistence type="predicted"/>
<dbReference type="OMA" id="EYTSVIT"/>
<evidence type="ECO:0000313" key="2">
    <source>
        <dbReference type="Ensembl" id="ENSCABP00000013434.1"/>
    </source>
</evidence>
<dbReference type="GO" id="GO:0005615">
    <property type="term" value="C:extracellular space"/>
    <property type="evidence" value="ECO:0007669"/>
    <property type="project" value="TreeGrafter"/>
</dbReference>
<reference evidence="2" key="2">
    <citation type="submission" date="2025-09" db="UniProtKB">
        <authorList>
            <consortium name="Ensembl"/>
        </authorList>
    </citation>
    <scope>IDENTIFICATION</scope>
</reference>
<sequence length="200" mass="21990">MNSGQGQRLLDWLCLLLFCCFQDAGARRLLYTLTVPNGGQWGEWGKMDFCPSGFASGFQLKVKFFPATCPGVKYDDSSLNGIRLYCTDGSFIESTVIIFFSGRWGDWTEIIQCPRSNLISFSLRVEPPQGSGDDTAANNIQFKCLDGTVLMGVSHSWGDFGPWSNRCSSGAICGIQTKVEESQGHGDDTALNDVRFCCCN</sequence>